<gene>
    <name evidence="1" type="ORF">H9746_01465</name>
</gene>
<accession>A0A9D1PH94</accession>
<protein>
    <submittedName>
        <fullName evidence="1">YmfQ family protein</fullName>
    </submittedName>
</protein>
<dbReference type="Pfam" id="PF10076">
    <property type="entry name" value="Phage_Mu_Gp48"/>
    <property type="match status" value="1"/>
</dbReference>
<dbReference type="EMBL" id="DXIE01000011">
    <property type="protein sequence ID" value="HIV61509.1"/>
    <property type="molecule type" value="Genomic_DNA"/>
</dbReference>
<organism evidence="1 2">
    <name type="scientific">Candidatus Butyricicoccus avistercoris</name>
    <dbReference type="NCBI Taxonomy" id="2838518"/>
    <lineage>
        <taxon>Bacteria</taxon>
        <taxon>Bacillati</taxon>
        <taxon>Bacillota</taxon>
        <taxon>Clostridia</taxon>
        <taxon>Eubacteriales</taxon>
        <taxon>Butyricicoccaceae</taxon>
        <taxon>Butyricicoccus</taxon>
    </lineage>
</organism>
<dbReference type="AlphaFoldDB" id="A0A9D1PH94"/>
<evidence type="ECO:0000313" key="1">
    <source>
        <dbReference type="EMBL" id="HIV61509.1"/>
    </source>
</evidence>
<sequence length="180" mass="21240">MKKQLKDYLPPILLKTYEFPLLCLIEQQEIDLLSDSISEVFDSQYILTAPLRGIERYEKIFKIIPYDTDTLEDRRFRILSKFNIQLPFTVRMLKQQLALLCGENGFTLEINHNAYKLEVKVALTAKRNLDAVKEMLDNILPANMERYCSLLYNQHLTLGKFTHEKLSQFTHQQLRDEVIK</sequence>
<comment type="caution">
    <text evidence="1">The sequence shown here is derived from an EMBL/GenBank/DDBJ whole genome shotgun (WGS) entry which is preliminary data.</text>
</comment>
<reference evidence="1" key="1">
    <citation type="journal article" date="2021" name="PeerJ">
        <title>Extensive microbial diversity within the chicken gut microbiome revealed by metagenomics and culture.</title>
        <authorList>
            <person name="Gilroy R."/>
            <person name="Ravi A."/>
            <person name="Getino M."/>
            <person name="Pursley I."/>
            <person name="Horton D.L."/>
            <person name="Alikhan N.F."/>
            <person name="Baker D."/>
            <person name="Gharbi K."/>
            <person name="Hall N."/>
            <person name="Watson M."/>
            <person name="Adriaenssens E.M."/>
            <person name="Foster-Nyarko E."/>
            <person name="Jarju S."/>
            <person name="Secka A."/>
            <person name="Antonio M."/>
            <person name="Oren A."/>
            <person name="Chaudhuri R.R."/>
            <person name="La Ragione R."/>
            <person name="Hildebrand F."/>
            <person name="Pallen M.J."/>
        </authorList>
    </citation>
    <scope>NUCLEOTIDE SEQUENCE</scope>
    <source>
        <strain evidence="1">CHK193-4272</strain>
    </source>
</reference>
<proteinExistence type="predicted"/>
<dbReference type="Proteomes" id="UP000886808">
    <property type="component" value="Unassembled WGS sequence"/>
</dbReference>
<reference evidence="1" key="2">
    <citation type="submission" date="2021-04" db="EMBL/GenBank/DDBJ databases">
        <authorList>
            <person name="Gilroy R."/>
        </authorList>
    </citation>
    <scope>NUCLEOTIDE SEQUENCE</scope>
    <source>
        <strain evidence="1">CHK193-4272</strain>
    </source>
</reference>
<dbReference type="InterPro" id="IPR018755">
    <property type="entry name" value="Phage_Mu_Gp48"/>
</dbReference>
<name>A0A9D1PH94_9FIRM</name>
<evidence type="ECO:0000313" key="2">
    <source>
        <dbReference type="Proteomes" id="UP000886808"/>
    </source>
</evidence>